<dbReference type="Pfam" id="PF11959">
    <property type="entry name" value="DUF3473"/>
    <property type="match status" value="1"/>
</dbReference>
<name>A0A9X0W5J5_9GAMM</name>
<dbReference type="PANTHER" id="PTHR47561">
    <property type="entry name" value="POLYSACCHARIDE DEACETYLASE FAMILY PROTEIN (AFU_ORTHOLOGUE AFUA_6G05030)"/>
    <property type="match status" value="1"/>
</dbReference>
<dbReference type="InterPro" id="IPR002509">
    <property type="entry name" value="NODB_dom"/>
</dbReference>
<feature type="domain" description="NodB homology" evidence="1">
    <location>
        <begin position="30"/>
        <end position="295"/>
    </location>
</feature>
<dbReference type="PANTHER" id="PTHR47561:SF1">
    <property type="entry name" value="POLYSACCHARIDE DEACETYLASE FAMILY PROTEIN (AFU_ORTHOLOGUE AFUA_6G05030)"/>
    <property type="match status" value="1"/>
</dbReference>
<dbReference type="NCBIfam" id="TIGR03006">
    <property type="entry name" value="pepcterm_polyde"/>
    <property type="match status" value="1"/>
</dbReference>
<reference evidence="2 3" key="1">
    <citation type="journal article" date="2020" name="Microorganisms">
        <title>Osmotic Adaptation and Compatible Solute Biosynthesis of Phototrophic Bacteria as Revealed from Genome Analyses.</title>
        <authorList>
            <person name="Imhoff J.F."/>
            <person name="Rahn T."/>
            <person name="Kunzel S."/>
            <person name="Keller A."/>
            <person name="Neulinger S.C."/>
        </authorList>
    </citation>
    <scope>NUCLEOTIDE SEQUENCE [LARGE SCALE GENOMIC DNA]</scope>
    <source>
        <strain evidence="2 3">DSM 25653</strain>
    </source>
</reference>
<dbReference type="Gene3D" id="3.20.20.370">
    <property type="entry name" value="Glycoside hydrolase/deacetylase"/>
    <property type="match status" value="1"/>
</dbReference>
<comment type="caution">
    <text evidence="2">The sequence shown here is derived from an EMBL/GenBank/DDBJ whole genome shotgun (WGS) entry which is preliminary data.</text>
</comment>
<dbReference type="InterPro" id="IPR014344">
    <property type="entry name" value="XrtA_polysacc_deacetyl"/>
</dbReference>
<evidence type="ECO:0000259" key="1">
    <source>
        <dbReference type="PROSITE" id="PS51677"/>
    </source>
</evidence>
<sequence length="295" mass="34285">MDKTSTIVNALSIDVEDYFQVSAFEAHIHRDQWSQIDCRVERNINEILALLDEHQVRATFFTLGWIAERFPKLVRQMADQGHEVASHGYDHVRVTMQSRDAFARDIQHTKKLLEDTCACPITGYRAASYSINRTNLWAHEEILNAGHRYSSSVYPIHHDLYGIPDAPRFAFRPLPGAELVEIPVTTVEIGKRRIPCGGGGFFRLYPYPISRWMINRVNAKEQQSAIFYFHPWEIDAGQPRLPNLPWKTRFRHYLNLDQTKQRLGALLRDFKWAPMNQVFFDKQQLIGDIPQVSLH</sequence>
<evidence type="ECO:0000313" key="2">
    <source>
        <dbReference type="EMBL" id="MBK1617393.1"/>
    </source>
</evidence>
<dbReference type="Proteomes" id="UP001138768">
    <property type="component" value="Unassembled WGS sequence"/>
</dbReference>
<dbReference type="RefSeq" id="WP_200238331.1">
    <property type="nucleotide sequence ID" value="NZ_NRRY01000003.1"/>
</dbReference>
<accession>A0A9X0W5J5</accession>
<dbReference type="CDD" id="cd10941">
    <property type="entry name" value="CE4_PuuE_HpPgdA_like_2"/>
    <property type="match status" value="1"/>
</dbReference>
<gene>
    <name evidence="2" type="ORF">CKO42_02765</name>
</gene>
<dbReference type="InterPro" id="IPR011330">
    <property type="entry name" value="Glyco_hydro/deAcase_b/a-brl"/>
</dbReference>
<keyword evidence="3" id="KW-1185">Reference proteome</keyword>
<organism evidence="2 3">
    <name type="scientific">Lamprobacter modestohalophilus</name>
    <dbReference type="NCBI Taxonomy" id="1064514"/>
    <lineage>
        <taxon>Bacteria</taxon>
        <taxon>Pseudomonadati</taxon>
        <taxon>Pseudomonadota</taxon>
        <taxon>Gammaproteobacteria</taxon>
        <taxon>Chromatiales</taxon>
        <taxon>Chromatiaceae</taxon>
        <taxon>Lamprobacter</taxon>
    </lineage>
</organism>
<proteinExistence type="predicted"/>
<dbReference type="AlphaFoldDB" id="A0A9X0W5J5"/>
<dbReference type="PROSITE" id="PS51677">
    <property type="entry name" value="NODB"/>
    <property type="match status" value="1"/>
</dbReference>
<dbReference type="Pfam" id="PF01522">
    <property type="entry name" value="Polysacc_deac_1"/>
    <property type="match status" value="1"/>
</dbReference>
<evidence type="ECO:0000313" key="3">
    <source>
        <dbReference type="Proteomes" id="UP001138768"/>
    </source>
</evidence>
<protein>
    <submittedName>
        <fullName evidence="2">Polysaccharide deacetylase family protein</fullName>
    </submittedName>
</protein>
<dbReference type="SUPFAM" id="SSF88713">
    <property type="entry name" value="Glycoside hydrolase/deacetylase"/>
    <property type="match status" value="1"/>
</dbReference>
<dbReference type="InterPro" id="IPR045235">
    <property type="entry name" value="PuuE_HpPgdA-like"/>
</dbReference>
<dbReference type="GO" id="GO:0016810">
    <property type="term" value="F:hydrolase activity, acting on carbon-nitrogen (but not peptide) bonds"/>
    <property type="evidence" value="ECO:0007669"/>
    <property type="project" value="InterPro"/>
</dbReference>
<dbReference type="EMBL" id="NRRY01000003">
    <property type="protein sequence ID" value="MBK1617393.1"/>
    <property type="molecule type" value="Genomic_DNA"/>
</dbReference>
<dbReference type="GO" id="GO:0005975">
    <property type="term" value="P:carbohydrate metabolic process"/>
    <property type="evidence" value="ECO:0007669"/>
    <property type="project" value="InterPro"/>
</dbReference>
<dbReference type="InterPro" id="IPR022560">
    <property type="entry name" value="DUF3473"/>
</dbReference>